<evidence type="ECO:0000313" key="10">
    <source>
        <dbReference type="EMBL" id="ARN56096.1"/>
    </source>
</evidence>
<dbReference type="InterPro" id="IPR011994">
    <property type="entry name" value="Cytidylate_kinase_dom"/>
</dbReference>
<dbReference type="EC" id="2.7.4.25" evidence="8"/>
<dbReference type="NCBIfam" id="TIGR00017">
    <property type="entry name" value="cmk"/>
    <property type="match status" value="1"/>
</dbReference>
<dbReference type="EMBL" id="CP021023">
    <property type="protein sequence ID" value="ARN56096.1"/>
    <property type="molecule type" value="Genomic_DNA"/>
</dbReference>
<dbReference type="CDD" id="cd02020">
    <property type="entry name" value="CMPK"/>
    <property type="match status" value="1"/>
</dbReference>
<dbReference type="SUPFAM" id="SSF52540">
    <property type="entry name" value="P-loop containing nucleoside triphosphate hydrolases"/>
    <property type="match status" value="1"/>
</dbReference>
<comment type="similarity">
    <text evidence="1 8">Belongs to the cytidylate kinase family. Type 1 subfamily.</text>
</comment>
<keyword evidence="2 8" id="KW-0808">Transferase</keyword>
<evidence type="ECO:0000256" key="7">
    <source>
        <dbReference type="ARBA" id="ARBA00048478"/>
    </source>
</evidence>
<keyword evidence="3 8" id="KW-0547">Nucleotide-binding</keyword>
<dbReference type="AlphaFoldDB" id="A0A1W6LK19"/>
<dbReference type="GO" id="GO:0006220">
    <property type="term" value="P:pyrimidine nucleotide metabolic process"/>
    <property type="evidence" value="ECO:0007669"/>
    <property type="project" value="UniProtKB-UniRule"/>
</dbReference>
<dbReference type="GO" id="GO:0005829">
    <property type="term" value="C:cytosol"/>
    <property type="evidence" value="ECO:0007669"/>
    <property type="project" value="TreeGrafter"/>
</dbReference>
<dbReference type="GO" id="GO:0036431">
    <property type="term" value="F:dCMP kinase activity"/>
    <property type="evidence" value="ECO:0007669"/>
    <property type="project" value="InterPro"/>
</dbReference>
<evidence type="ECO:0000256" key="8">
    <source>
        <dbReference type="HAMAP-Rule" id="MF_00238"/>
    </source>
</evidence>
<keyword evidence="8" id="KW-0963">Cytoplasm</keyword>
<gene>
    <name evidence="8 10" type="primary">cmk</name>
    <name evidence="10" type="ORF">STSP1_00467</name>
</gene>
<dbReference type="GO" id="GO:0036430">
    <property type="term" value="F:CMP kinase activity"/>
    <property type="evidence" value="ECO:0007669"/>
    <property type="project" value="RHEA"/>
</dbReference>
<comment type="catalytic activity">
    <reaction evidence="6 8">
        <text>dCMP + ATP = dCDP + ADP</text>
        <dbReference type="Rhea" id="RHEA:25094"/>
        <dbReference type="ChEBI" id="CHEBI:30616"/>
        <dbReference type="ChEBI" id="CHEBI:57566"/>
        <dbReference type="ChEBI" id="CHEBI:58593"/>
        <dbReference type="ChEBI" id="CHEBI:456216"/>
        <dbReference type="EC" id="2.7.4.25"/>
    </reaction>
</comment>
<dbReference type="Gene3D" id="3.40.50.300">
    <property type="entry name" value="P-loop containing nucleotide triphosphate hydrolases"/>
    <property type="match status" value="1"/>
</dbReference>
<dbReference type="HAMAP" id="MF_00238">
    <property type="entry name" value="Cytidyl_kinase_type1"/>
    <property type="match status" value="1"/>
</dbReference>
<dbReference type="GO" id="GO:0005524">
    <property type="term" value="F:ATP binding"/>
    <property type="evidence" value="ECO:0007669"/>
    <property type="project" value="UniProtKB-UniRule"/>
</dbReference>
<evidence type="ECO:0000256" key="6">
    <source>
        <dbReference type="ARBA" id="ARBA00047615"/>
    </source>
</evidence>
<evidence type="ECO:0000256" key="2">
    <source>
        <dbReference type="ARBA" id="ARBA00022679"/>
    </source>
</evidence>
<keyword evidence="11" id="KW-1185">Reference proteome</keyword>
<dbReference type="PANTHER" id="PTHR21299">
    <property type="entry name" value="CYTIDYLATE KINASE/PANTOATE-BETA-ALANINE LIGASE"/>
    <property type="match status" value="1"/>
</dbReference>
<dbReference type="Proteomes" id="UP000193334">
    <property type="component" value="Chromosome"/>
</dbReference>
<evidence type="ECO:0000313" key="11">
    <source>
        <dbReference type="Proteomes" id="UP000193334"/>
    </source>
</evidence>
<evidence type="ECO:0000256" key="5">
    <source>
        <dbReference type="ARBA" id="ARBA00022840"/>
    </source>
</evidence>
<feature type="binding site" evidence="8">
    <location>
        <begin position="20"/>
        <end position="28"/>
    </location>
    <ligand>
        <name>ATP</name>
        <dbReference type="ChEBI" id="CHEBI:30616"/>
    </ligand>
</feature>
<organism evidence="10 11">
    <name type="scientific">Sedimentisphaera salicampi</name>
    <dbReference type="NCBI Taxonomy" id="1941349"/>
    <lineage>
        <taxon>Bacteria</taxon>
        <taxon>Pseudomonadati</taxon>
        <taxon>Planctomycetota</taxon>
        <taxon>Phycisphaerae</taxon>
        <taxon>Sedimentisphaerales</taxon>
        <taxon>Sedimentisphaeraceae</taxon>
        <taxon>Sedimentisphaera</taxon>
    </lineage>
</organism>
<reference evidence="11" key="1">
    <citation type="submission" date="2017-04" db="EMBL/GenBank/DDBJ databases">
        <title>Comparative genomics and description of representatives of a novel lineage of planctomycetes thriving in anoxic sediments.</title>
        <authorList>
            <person name="Spring S."/>
            <person name="Bunk B."/>
            <person name="Sproer C."/>
        </authorList>
    </citation>
    <scope>NUCLEOTIDE SEQUENCE [LARGE SCALE GENOMIC DNA]</scope>
    <source>
        <strain evidence="11">ST-PulAB-D4</strain>
    </source>
</reference>
<protein>
    <recommendedName>
        <fullName evidence="8">Cytidylate kinase</fullName>
        <shortName evidence="8">CK</shortName>
        <ecNumber evidence="8">2.7.4.25</ecNumber>
    </recommendedName>
    <alternativeName>
        <fullName evidence="8">Cytidine monophosphate kinase</fullName>
        <shortName evidence="8">CMP kinase</shortName>
    </alternativeName>
</protein>
<dbReference type="Pfam" id="PF02224">
    <property type="entry name" value="Cytidylate_kin"/>
    <property type="match status" value="1"/>
</dbReference>
<evidence type="ECO:0000256" key="1">
    <source>
        <dbReference type="ARBA" id="ARBA00009427"/>
    </source>
</evidence>
<evidence type="ECO:0000259" key="9">
    <source>
        <dbReference type="Pfam" id="PF02224"/>
    </source>
</evidence>
<dbReference type="InterPro" id="IPR003136">
    <property type="entry name" value="Cytidylate_kin"/>
</dbReference>
<dbReference type="GO" id="GO:0015949">
    <property type="term" value="P:nucleobase-containing small molecule interconversion"/>
    <property type="evidence" value="ECO:0007669"/>
    <property type="project" value="TreeGrafter"/>
</dbReference>
<dbReference type="InterPro" id="IPR027417">
    <property type="entry name" value="P-loop_NTPase"/>
</dbReference>
<comment type="catalytic activity">
    <reaction evidence="7 8">
        <text>CMP + ATP = CDP + ADP</text>
        <dbReference type="Rhea" id="RHEA:11600"/>
        <dbReference type="ChEBI" id="CHEBI:30616"/>
        <dbReference type="ChEBI" id="CHEBI:58069"/>
        <dbReference type="ChEBI" id="CHEBI:60377"/>
        <dbReference type="ChEBI" id="CHEBI:456216"/>
        <dbReference type="EC" id="2.7.4.25"/>
    </reaction>
</comment>
<proteinExistence type="inferred from homology"/>
<keyword evidence="4 8" id="KW-0418">Kinase</keyword>
<accession>A0A1W6LK19</accession>
<comment type="subcellular location">
    <subcellularLocation>
        <location evidence="8">Cytoplasm</location>
    </subcellularLocation>
</comment>
<dbReference type="PANTHER" id="PTHR21299:SF2">
    <property type="entry name" value="CYTIDYLATE KINASE"/>
    <property type="match status" value="1"/>
</dbReference>
<keyword evidence="5 8" id="KW-0067">ATP-binding</keyword>
<sequence length="233" mass="25578">MSFLGLSEHLLKSRIITIDGPAGSGKSTVSRELARRLGWSFLDTGAMYRALAFAAAEAGQDLADEKDVAKLAGRQNFEFMPKSEGIKVFLDGRDISSEIRRPEVTASVSRIASSPLLRSLMVEMQREFAKKAGDVVTEGRDQGSVVFPDADVKFYLDAAAEIRAKRRAAELEAAGQNADFQEVMKAIEQRDRADKSREVAPLVCPKEAVIIDTGNISIKQVTEKMLSELKEKI</sequence>
<evidence type="ECO:0000256" key="3">
    <source>
        <dbReference type="ARBA" id="ARBA00022741"/>
    </source>
</evidence>
<dbReference type="KEGG" id="pbp:STSP1_00467"/>
<name>A0A1W6LK19_9BACT</name>
<feature type="domain" description="Cytidylate kinase" evidence="9">
    <location>
        <begin position="16"/>
        <end position="230"/>
    </location>
</feature>
<evidence type="ECO:0000256" key="4">
    <source>
        <dbReference type="ARBA" id="ARBA00022777"/>
    </source>
</evidence>
<dbReference type="STRING" id="1941349.STSP1_00467"/>